<proteinExistence type="predicted"/>
<evidence type="ECO:0000313" key="2">
    <source>
        <dbReference type="Proteomes" id="UP000187209"/>
    </source>
</evidence>
<organism evidence="1 2">
    <name type="scientific">Stentor coeruleus</name>
    <dbReference type="NCBI Taxonomy" id="5963"/>
    <lineage>
        <taxon>Eukaryota</taxon>
        <taxon>Sar</taxon>
        <taxon>Alveolata</taxon>
        <taxon>Ciliophora</taxon>
        <taxon>Postciliodesmatophora</taxon>
        <taxon>Heterotrichea</taxon>
        <taxon>Heterotrichida</taxon>
        <taxon>Stentoridae</taxon>
        <taxon>Stentor</taxon>
    </lineage>
</organism>
<protein>
    <submittedName>
        <fullName evidence="1">Uncharacterized protein</fullName>
    </submittedName>
</protein>
<accession>A0A1R2AZ17</accession>
<keyword evidence="2" id="KW-1185">Reference proteome</keyword>
<dbReference type="AlphaFoldDB" id="A0A1R2AZ17"/>
<dbReference type="SUPFAM" id="SSF52151">
    <property type="entry name" value="FabD/lysophospholipase-like"/>
    <property type="match status" value="1"/>
</dbReference>
<sequence length="245" mass="27307">MIVSQTSKGSESLLASSLLNFWENFNTDLFYNHWPGWLVQGLLFESGLYNTSPMKKFISSTLKQDFMRILGVGATDLITGGYMYFNSTILSLDVMAIGIMASAADQGVFPIVPYKNYKLISGAVKYTADLLRGISTCINMGFNPEDIIVDTVLAACKAIENEDPKKFNAVQNIRRSLEIISSDGQLMAVDMAKSTNPNVNFRTVIYPTEKFKTSFNPYDVSKRERKEMLKIGQEDAKKAVSEIAE</sequence>
<dbReference type="EMBL" id="MPUH01001176">
    <property type="protein sequence ID" value="OMJ69620.1"/>
    <property type="molecule type" value="Genomic_DNA"/>
</dbReference>
<dbReference type="OrthoDB" id="312886at2759"/>
<reference evidence="1 2" key="1">
    <citation type="submission" date="2016-11" db="EMBL/GenBank/DDBJ databases">
        <title>The macronuclear genome of Stentor coeruleus: a giant cell with tiny introns.</title>
        <authorList>
            <person name="Slabodnick M."/>
            <person name="Ruby J.G."/>
            <person name="Reiff S.B."/>
            <person name="Swart E.C."/>
            <person name="Gosai S."/>
            <person name="Prabakaran S."/>
            <person name="Witkowska E."/>
            <person name="Larue G.E."/>
            <person name="Fisher S."/>
            <person name="Freeman R.M."/>
            <person name="Gunawardena J."/>
            <person name="Chu W."/>
            <person name="Stover N.A."/>
            <person name="Gregory B.D."/>
            <person name="Nowacki M."/>
            <person name="Derisi J."/>
            <person name="Roy S.W."/>
            <person name="Marshall W.F."/>
            <person name="Sood P."/>
        </authorList>
    </citation>
    <scope>NUCLEOTIDE SEQUENCE [LARGE SCALE GENOMIC DNA]</scope>
    <source>
        <strain evidence="1">WM001</strain>
    </source>
</reference>
<gene>
    <name evidence="1" type="ORF">SteCoe_32596</name>
</gene>
<dbReference type="InterPro" id="IPR016035">
    <property type="entry name" value="Acyl_Trfase/lysoPLipase"/>
</dbReference>
<comment type="caution">
    <text evidence="1">The sequence shown here is derived from an EMBL/GenBank/DDBJ whole genome shotgun (WGS) entry which is preliminary data.</text>
</comment>
<dbReference type="Proteomes" id="UP000187209">
    <property type="component" value="Unassembled WGS sequence"/>
</dbReference>
<evidence type="ECO:0000313" key="1">
    <source>
        <dbReference type="EMBL" id="OMJ69620.1"/>
    </source>
</evidence>
<name>A0A1R2AZ17_9CILI</name>